<evidence type="ECO:0000256" key="3">
    <source>
        <dbReference type="ARBA" id="ARBA00005636"/>
    </source>
</evidence>
<evidence type="ECO:0000256" key="11">
    <source>
        <dbReference type="ARBA" id="ARBA00022980"/>
    </source>
</evidence>
<feature type="domain" description="Large ribosomal subunit protein uL2 RNA-binding" evidence="15">
    <location>
        <begin position="11"/>
        <end position="90"/>
    </location>
</feature>
<comment type="cofactor">
    <cofactor evidence="1">
        <name>Mg(2+)</name>
        <dbReference type="ChEBI" id="CHEBI:18420"/>
    </cofactor>
</comment>
<dbReference type="PANTHER" id="PTHR45769:SF3">
    <property type="entry name" value="ADENOSINE KINASE"/>
    <property type="match status" value="1"/>
</dbReference>
<dbReference type="Pfam" id="PF03947">
    <property type="entry name" value="Ribosomal_L2_C"/>
    <property type="match status" value="1"/>
</dbReference>
<dbReference type="GO" id="GO:0003735">
    <property type="term" value="F:structural constituent of ribosome"/>
    <property type="evidence" value="ECO:0007669"/>
    <property type="project" value="InterPro"/>
</dbReference>
<dbReference type="SUPFAM" id="SSF50104">
    <property type="entry name" value="Translation proteins SH3-like domain"/>
    <property type="match status" value="1"/>
</dbReference>
<sequence length="592" mass="64242">MGRVIRNQRKGRGSIFTANTRLNKAPAQFRTLDYAERHGYVRGVVKDIIHDPGRGAPLAKVVFRDPYRFKLHTETFIANEGMYTGQFIYAGKNANLTVGNVLPLGSVPEGTVISNVEEKAGDRGALGRTSGNYVTVIGHNPDEGKTRVKLPSGAKKVIKSSARGMIGIVAGGGRTDKPLLKASRAKHKFAVKRNSWPKTRGVAMNPVDHPHGGGNHQHIGKASTISRYAAQGQKAGLIAARRTATMSGIKEYALLCLENPLLDIQAQGNQALLDKYGLKPNDAILAEEKHLSIYEDLLNNYSAKLIAGGGAQNTARGAQYILPPNSVVFLGGVGDDKYAAILHDAVKTAGLRVEYRVDKKQPTGRCGVVITDHNRSMCTDLGAANHYDLEHLKSPEVWKLVEGATHYFVGGYHLTVCHQPFKLLLKKPRTTRRLSFLSPHHSSPNSSRNPLMLPHHTGTMSLVMRTEALAWAESHGVESKDIKEIAKALAALPKENKKRERVAIITQGTLPTVVAVNGQEVKEYPVHAIDKSLINDTTGAGDAFAAGFTAGLVAGEPLDRCVDQGQWLAKLSIQELGPSFPFPKQTYKPTSE</sequence>
<evidence type="ECO:0000256" key="9">
    <source>
        <dbReference type="ARBA" id="ARBA00022777"/>
    </source>
</evidence>
<dbReference type="EMBL" id="VICG01000004">
    <property type="protein sequence ID" value="KAA8572460.1"/>
    <property type="molecule type" value="Genomic_DNA"/>
</dbReference>
<keyword evidence="10" id="KW-0067">ATP-binding</keyword>
<dbReference type="InterPro" id="IPR011611">
    <property type="entry name" value="PfkB_dom"/>
</dbReference>
<dbReference type="GO" id="GO:0006166">
    <property type="term" value="P:purine ribonucleoside salvage"/>
    <property type="evidence" value="ECO:0007669"/>
    <property type="project" value="UniProtKB-KW"/>
</dbReference>
<dbReference type="Pfam" id="PF00181">
    <property type="entry name" value="Ribosomal_L2_N"/>
    <property type="match status" value="1"/>
</dbReference>
<dbReference type="SUPFAM" id="SSF50249">
    <property type="entry name" value="Nucleic acid-binding proteins"/>
    <property type="match status" value="1"/>
</dbReference>
<dbReference type="GO" id="GO:0004001">
    <property type="term" value="F:adenosine kinase activity"/>
    <property type="evidence" value="ECO:0007669"/>
    <property type="project" value="UniProtKB-EC"/>
</dbReference>
<dbReference type="InterPro" id="IPR001805">
    <property type="entry name" value="Adenokinase"/>
</dbReference>
<keyword evidence="11" id="KW-0689">Ribosomal protein</keyword>
<dbReference type="FunFam" id="4.10.950.10:FF:000002">
    <property type="entry name" value="60S ribosomal protein L2"/>
    <property type="match status" value="1"/>
</dbReference>
<dbReference type="SUPFAM" id="SSF53613">
    <property type="entry name" value="Ribokinase-like"/>
    <property type="match status" value="1"/>
</dbReference>
<dbReference type="InterPro" id="IPR014726">
    <property type="entry name" value="Ribosomal_uL2_dom3"/>
</dbReference>
<dbReference type="InterPro" id="IPR014722">
    <property type="entry name" value="Rib_uL2_dom2"/>
</dbReference>
<evidence type="ECO:0000256" key="1">
    <source>
        <dbReference type="ARBA" id="ARBA00001946"/>
    </source>
</evidence>
<dbReference type="PROSITE" id="PS00467">
    <property type="entry name" value="RIBOSOMAL_L2"/>
    <property type="match status" value="1"/>
</dbReference>
<evidence type="ECO:0000256" key="5">
    <source>
        <dbReference type="ARBA" id="ARBA00012119"/>
    </source>
</evidence>
<dbReference type="FunFam" id="2.40.50.140:FF:000020">
    <property type="entry name" value="60S ribosomal protein L2"/>
    <property type="match status" value="1"/>
</dbReference>
<dbReference type="GO" id="GO:0022625">
    <property type="term" value="C:cytosolic large ribosomal subunit"/>
    <property type="evidence" value="ECO:0007669"/>
    <property type="project" value="UniProtKB-ARBA"/>
</dbReference>
<evidence type="ECO:0000256" key="7">
    <source>
        <dbReference type="ARBA" id="ARBA00022726"/>
    </source>
</evidence>
<organism evidence="16 17">
    <name type="scientific">Monilinia fructicola</name>
    <name type="common">Brown rot fungus</name>
    <name type="synonym">Ciboria fructicola</name>
    <dbReference type="NCBI Taxonomy" id="38448"/>
    <lineage>
        <taxon>Eukaryota</taxon>
        <taxon>Fungi</taxon>
        <taxon>Dikarya</taxon>
        <taxon>Ascomycota</taxon>
        <taxon>Pezizomycotina</taxon>
        <taxon>Leotiomycetes</taxon>
        <taxon>Helotiales</taxon>
        <taxon>Sclerotiniaceae</taxon>
        <taxon>Monilinia</taxon>
    </lineage>
</organism>
<proteinExistence type="inferred from homology"/>
<comment type="pathway">
    <text evidence="2">Purine metabolism; AMP biosynthesis via salvage pathway; AMP from adenosine: step 1/1.</text>
</comment>
<evidence type="ECO:0000256" key="10">
    <source>
        <dbReference type="ARBA" id="ARBA00022840"/>
    </source>
</evidence>
<name>A0A5M9JV23_MONFR</name>
<gene>
    <name evidence="16" type="ORF">EYC84_003080</name>
</gene>
<dbReference type="GO" id="GO:0044209">
    <property type="term" value="P:AMP salvage"/>
    <property type="evidence" value="ECO:0007669"/>
    <property type="project" value="UniProtKB-UniPathway"/>
</dbReference>
<dbReference type="InterPro" id="IPR008991">
    <property type="entry name" value="Translation_prot_SH3-like_sf"/>
</dbReference>
<keyword evidence="8" id="KW-0547">Nucleotide-binding</keyword>
<dbReference type="Gene3D" id="3.40.1190.20">
    <property type="match status" value="1"/>
</dbReference>
<dbReference type="AlphaFoldDB" id="A0A5M9JV23"/>
<dbReference type="GO" id="GO:0006412">
    <property type="term" value="P:translation"/>
    <property type="evidence" value="ECO:0007669"/>
    <property type="project" value="InterPro"/>
</dbReference>
<evidence type="ECO:0000256" key="12">
    <source>
        <dbReference type="ARBA" id="ARBA00023274"/>
    </source>
</evidence>
<accession>A0A5M9JV23</accession>
<evidence type="ECO:0000256" key="8">
    <source>
        <dbReference type="ARBA" id="ARBA00022741"/>
    </source>
</evidence>
<dbReference type="GO" id="GO:0005524">
    <property type="term" value="F:ATP binding"/>
    <property type="evidence" value="ECO:0007669"/>
    <property type="project" value="UniProtKB-KW"/>
</dbReference>
<dbReference type="SMART" id="SM01383">
    <property type="entry name" value="Ribosomal_L2"/>
    <property type="match status" value="1"/>
</dbReference>
<dbReference type="InterPro" id="IPR029056">
    <property type="entry name" value="Ribokinase-like"/>
</dbReference>
<dbReference type="Gene3D" id="2.40.50.140">
    <property type="entry name" value="Nucleic acid-binding proteins"/>
    <property type="match status" value="1"/>
</dbReference>
<dbReference type="VEuPathDB" id="FungiDB:MFRU_003g03170"/>
<comment type="similarity">
    <text evidence="3">Belongs to the universal ribosomal protein uL2 family.</text>
</comment>
<dbReference type="Proteomes" id="UP000322873">
    <property type="component" value="Unassembled WGS sequence"/>
</dbReference>
<feature type="active site" description="Proton acceptor" evidence="13">
    <location>
        <position position="542"/>
    </location>
</feature>
<evidence type="ECO:0000313" key="17">
    <source>
        <dbReference type="Proteomes" id="UP000322873"/>
    </source>
</evidence>
<evidence type="ECO:0000259" key="14">
    <source>
        <dbReference type="SMART" id="SM01382"/>
    </source>
</evidence>
<evidence type="ECO:0000256" key="6">
    <source>
        <dbReference type="ARBA" id="ARBA00022679"/>
    </source>
</evidence>
<dbReference type="GO" id="GO:0006144">
    <property type="term" value="P:purine nucleobase metabolic process"/>
    <property type="evidence" value="ECO:0007669"/>
    <property type="project" value="TreeGrafter"/>
</dbReference>
<evidence type="ECO:0000259" key="15">
    <source>
        <dbReference type="SMART" id="SM01383"/>
    </source>
</evidence>
<dbReference type="InterPro" id="IPR022671">
    <property type="entry name" value="Ribosomal_uL2_CS"/>
</dbReference>
<dbReference type="UniPathway" id="UPA00588">
    <property type="reaction ID" value="UER00659"/>
</dbReference>
<dbReference type="Gene3D" id="3.30.1110.10">
    <property type="match status" value="1"/>
</dbReference>
<dbReference type="SMART" id="SM01382">
    <property type="entry name" value="Ribosomal_L2_C"/>
    <property type="match status" value="1"/>
</dbReference>
<keyword evidence="9" id="KW-0418">Kinase</keyword>
<evidence type="ECO:0000313" key="16">
    <source>
        <dbReference type="EMBL" id="KAA8572460.1"/>
    </source>
</evidence>
<dbReference type="InterPro" id="IPR022666">
    <property type="entry name" value="Ribosomal_uL2_RNA-bd_dom"/>
</dbReference>
<comment type="caution">
    <text evidence="16">The sequence shown here is derived from an EMBL/GenBank/DDBJ whole genome shotgun (WGS) entry which is preliminary data.</text>
</comment>
<keyword evidence="17" id="KW-1185">Reference proteome</keyword>
<dbReference type="Pfam" id="PF00294">
    <property type="entry name" value="PfkB"/>
    <property type="match status" value="1"/>
</dbReference>
<dbReference type="EC" id="2.7.1.20" evidence="5"/>
<dbReference type="FunFam" id="2.30.30.30:FF:000006">
    <property type="entry name" value="60S ribosomal protein L8"/>
    <property type="match status" value="1"/>
</dbReference>
<evidence type="ECO:0000256" key="2">
    <source>
        <dbReference type="ARBA" id="ARBA00004801"/>
    </source>
</evidence>
<keyword evidence="6" id="KW-0808">Transferase</keyword>
<dbReference type="Gene3D" id="4.10.950.10">
    <property type="entry name" value="Ribosomal protein L2, domain 3"/>
    <property type="match status" value="1"/>
</dbReference>
<comment type="similarity">
    <text evidence="4">Belongs to the carbohydrate kinase PfkB family.</text>
</comment>
<dbReference type="PROSITE" id="PS00584">
    <property type="entry name" value="PFKB_KINASES_2"/>
    <property type="match status" value="1"/>
</dbReference>
<dbReference type="PRINTS" id="PR00989">
    <property type="entry name" value="ADENOKINASE"/>
</dbReference>
<keyword evidence="12" id="KW-0687">Ribonucleoprotein</keyword>
<feature type="domain" description="Large ribosomal subunit protein uL2 C-terminal" evidence="14">
    <location>
        <begin position="96"/>
        <end position="231"/>
    </location>
</feature>
<reference evidence="16 17" key="1">
    <citation type="submission" date="2019-06" db="EMBL/GenBank/DDBJ databases">
        <title>Genome Sequence of the Brown Rot Fungal Pathogen Monilinia fructicola.</title>
        <authorList>
            <person name="De Miccolis Angelini R.M."/>
            <person name="Landi L."/>
            <person name="Abate D."/>
            <person name="Pollastro S."/>
            <person name="Romanazzi G."/>
            <person name="Faretra F."/>
        </authorList>
    </citation>
    <scope>NUCLEOTIDE SEQUENCE [LARGE SCALE GENOMIC DNA]</scope>
    <source>
        <strain evidence="16 17">Mfrc123</strain>
    </source>
</reference>
<protein>
    <recommendedName>
        <fullName evidence="5">adenosine kinase</fullName>
        <ecNumber evidence="5">2.7.1.20</ecNumber>
    </recommendedName>
</protein>
<dbReference type="InterPro" id="IPR002173">
    <property type="entry name" value="Carboh/pur_kinase_PfkB_CS"/>
</dbReference>
<dbReference type="GO" id="GO:0005634">
    <property type="term" value="C:nucleus"/>
    <property type="evidence" value="ECO:0007669"/>
    <property type="project" value="TreeGrafter"/>
</dbReference>
<keyword evidence="7" id="KW-0660">Purine salvage</keyword>
<dbReference type="PANTHER" id="PTHR45769">
    <property type="entry name" value="ADENOSINE KINASE"/>
    <property type="match status" value="1"/>
</dbReference>
<dbReference type="InterPro" id="IPR022669">
    <property type="entry name" value="Ribosomal_uL2_C"/>
</dbReference>
<evidence type="ECO:0000256" key="4">
    <source>
        <dbReference type="ARBA" id="ARBA00010688"/>
    </source>
</evidence>
<dbReference type="CDD" id="cd01168">
    <property type="entry name" value="adenosine_kinase"/>
    <property type="match status" value="1"/>
</dbReference>
<dbReference type="Gene3D" id="2.30.30.30">
    <property type="match status" value="1"/>
</dbReference>
<dbReference type="InterPro" id="IPR012340">
    <property type="entry name" value="NA-bd_OB-fold"/>
</dbReference>
<evidence type="ECO:0000256" key="13">
    <source>
        <dbReference type="PIRSR" id="PIRSR601805-1"/>
    </source>
</evidence>